<dbReference type="AlphaFoldDB" id="A0A8X7S6J7"/>
<protein>
    <submittedName>
        <fullName evidence="2">Uncharacterized protein</fullName>
    </submittedName>
</protein>
<sequence>MNVVKDGDGGDSNSGDVDDGLNGIRVNQQSVLTERQKPRVSNEEMVSYDPLGVIPLSNRAKTSASEALNGSQVIPSSIQPEGQTTKDRTDEMVTDDLTDAFFSRIKRKFFVKMNDNMMLREVSPIPEMFPETSCSSHPSPRRRRFKVCQCITPDVIGSEVERLAVMFYEATVGML</sequence>
<evidence type="ECO:0000256" key="1">
    <source>
        <dbReference type="SAM" id="MobiDB-lite"/>
    </source>
</evidence>
<accession>A0A8X7S6J7</accession>
<keyword evidence="3" id="KW-1185">Reference proteome</keyword>
<comment type="caution">
    <text evidence="2">The sequence shown here is derived from an EMBL/GenBank/DDBJ whole genome shotgun (WGS) entry which is preliminary data.</text>
</comment>
<feature type="compositionally biased region" description="Polar residues" evidence="1">
    <location>
        <begin position="64"/>
        <end position="83"/>
    </location>
</feature>
<feature type="region of interest" description="Disordered" evidence="1">
    <location>
        <begin position="64"/>
        <end position="91"/>
    </location>
</feature>
<dbReference type="Proteomes" id="UP000886595">
    <property type="component" value="Unassembled WGS sequence"/>
</dbReference>
<gene>
    <name evidence="2" type="ORF">Bca52824_036730</name>
</gene>
<name>A0A8X7S6J7_BRACI</name>
<evidence type="ECO:0000313" key="2">
    <source>
        <dbReference type="EMBL" id="KAG2300258.1"/>
    </source>
</evidence>
<organism evidence="2 3">
    <name type="scientific">Brassica carinata</name>
    <name type="common">Ethiopian mustard</name>
    <name type="synonym">Abyssinian cabbage</name>
    <dbReference type="NCBI Taxonomy" id="52824"/>
    <lineage>
        <taxon>Eukaryota</taxon>
        <taxon>Viridiplantae</taxon>
        <taxon>Streptophyta</taxon>
        <taxon>Embryophyta</taxon>
        <taxon>Tracheophyta</taxon>
        <taxon>Spermatophyta</taxon>
        <taxon>Magnoliopsida</taxon>
        <taxon>eudicotyledons</taxon>
        <taxon>Gunneridae</taxon>
        <taxon>Pentapetalae</taxon>
        <taxon>rosids</taxon>
        <taxon>malvids</taxon>
        <taxon>Brassicales</taxon>
        <taxon>Brassicaceae</taxon>
        <taxon>Brassiceae</taxon>
        <taxon>Brassica</taxon>
    </lineage>
</organism>
<reference evidence="2 3" key="1">
    <citation type="submission" date="2020-02" db="EMBL/GenBank/DDBJ databases">
        <authorList>
            <person name="Ma Q."/>
            <person name="Huang Y."/>
            <person name="Song X."/>
            <person name="Pei D."/>
        </authorList>
    </citation>
    <scope>NUCLEOTIDE SEQUENCE [LARGE SCALE GENOMIC DNA]</scope>
    <source>
        <strain evidence="2">Sxm20200214</strain>
        <tissue evidence="2">Leaf</tissue>
    </source>
</reference>
<feature type="region of interest" description="Disordered" evidence="1">
    <location>
        <begin position="1"/>
        <end position="43"/>
    </location>
</feature>
<feature type="compositionally biased region" description="Low complexity" evidence="1">
    <location>
        <begin position="11"/>
        <end position="23"/>
    </location>
</feature>
<dbReference type="EMBL" id="JAAMPC010000008">
    <property type="protein sequence ID" value="KAG2300258.1"/>
    <property type="molecule type" value="Genomic_DNA"/>
</dbReference>
<evidence type="ECO:0000313" key="3">
    <source>
        <dbReference type="Proteomes" id="UP000886595"/>
    </source>
</evidence>
<proteinExistence type="predicted"/>